<dbReference type="Pfam" id="PF00023">
    <property type="entry name" value="Ank"/>
    <property type="match status" value="1"/>
</dbReference>
<comment type="caution">
    <text evidence="3">The sequence shown here is derived from an EMBL/GenBank/DDBJ whole genome shotgun (WGS) entry which is preliminary data.</text>
</comment>
<keyword evidence="2" id="KW-0472">Membrane</keyword>
<evidence type="ECO:0000313" key="4">
    <source>
        <dbReference type="Proteomes" id="UP001251374"/>
    </source>
</evidence>
<feature type="repeat" description="ANK" evidence="1">
    <location>
        <begin position="9"/>
        <end position="41"/>
    </location>
</feature>
<proteinExistence type="predicted"/>
<dbReference type="PROSITE" id="PS50297">
    <property type="entry name" value="ANK_REP_REGION"/>
    <property type="match status" value="1"/>
</dbReference>
<feature type="transmembrane region" description="Helical" evidence="2">
    <location>
        <begin position="129"/>
        <end position="146"/>
    </location>
</feature>
<evidence type="ECO:0000256" key="2">
    <source>
        <dbReference type="SAM" id="Phobius"/>
    </source>
</evidence>
<dbReference type="SMART" id="SM00248">
    <property type="entry name" value="ANK"/>
    <property type="match status" value="1"/>
</dbReference>
<dbReference type="RefSeq" id="WP_309718448.1">
    <property type="nucleotide sequence ID" value="NZ_JARWAM010000004.1"/>
</dbReference>
<reference evidence="3 4" key="1">
    <citation type="submission" date="2023-04" db="EMBL/GenBank/DDBJ databases">
        <title>A long-awaited taxogenomic arrangement of the family Halomonadaceae.</title>
        <authorList>
            <person name="De La Haba R."/>
            <person name="Chuvochina M."/>
            <person name="Wittouck S."/>
            <person name="Arahal D.R."/>
            <person name="Sanchez-Porro C."/>
            <person name="Hugenholtz P."/>
            <person name="Ventosa A."/>
        </authorList>
    </citation>
    <scope>NUCLEOTIDE SEQUENCE [LARGE SCALE GENOMIC DNA]</scope>
    <source>
        <strain evidence="3 4">DSM 26770</strain>
    </source>
</reference>
<keyword evidence="2" id="KW-1133">Transmembrane helix</keyword>
<feature type="transmembrane region" description="Helical" evidence="2">
    <location>
        <begin position="152"/>
        <end position="170"/>
    </location>
</feature>
<name>A0ABU1HBM2_9GAMM</name>
<dbReference type="InterPro" id="IPR002110">
    <property type="entry name" value="Ankyrin_rpt"/>
</dbReference>
<accession>A0ABU1HBM2</accession>
<dbReference type="EMBL" id="JARWAM010000004">
    <property type="protein sequence ID" value="MDR5904867.1"/>
    <property type="molecule type" value="Genomic_DNA"/>
</dbReference>
<keyword evidence="1" id="KW-0040">ANK repeat</keyword>
<sequence>MQIDEYDGKGRTPLMNAAITGNIEEVERLLKAGANPLIADRDFGTTTAEGYAARFAKNSKEHQTIRKILKAAAASFSEQINLSSSHEPLRPEPDELVSRSVKHNETVLHWPFEIVRTPRGESIKRIRTSTLYLSAIISFSTGIYLIKEDLLAGVLLAFTITLCLILYPPIRFLFGGKDSLAAAITTVVAEELIKSQIIKKTDSNRRRRKR</sequence>
<organism evidence="3 4">
    <name type="scientific">Franzmannia qiaohouensis</name>
    <dbReference type="NCBI Taxonomy" id="1329370"/>
    <lineage>
        <taxon>Bacteria</taxon>
        <taxon>Pseudomonadati</taxon>
        <taxon>Pseudomonadota</taxon>
        <taxon>Gammaproteobacteria</taxon>
        <taxon>Oceanospirillales</taxon>
        <taxon>Halomonadaceae</taxon>
        <taxon>Franzmannia</taxon>
    </lineage>
</organism>
<keyword evidence="2" id="KW-0812">Transmembrane</keyword>
<protein>
    <submittedName>
        <fullName evidence="3">Ankyrin repeat domain-containing protein</fullName>
    </submittedName>
</protein>
<gene>
    <name evidence="3" type="ORF">QC821_06225</name>
</gene>
<evidence type="ECO:0000313" key="3">
    <source>
        <dbReference type="EMBL" id="MDR5904867.1"/>
    </source>
</evidence>
<keyword evidence="4" id="KW-1185">Reference proteome</keyword>
<dbReference type="Gene3D" id="1.25.40.20">
    <property type="entry name" value="Ankyrin repeat-containing domain"/>
    <property type="match status" value="1"/>
</dbReference>
<evidence type="ECO:0000256" key="1">
    <source>
        <dbReference type="PROSITE-ProRule" id="PRU00023"/>
    </source>
</evidence>
<dbReference type="InterPro" id="IPR036770">
    <property type="entry name" value="Ankyrin_rpt-contain_sf"/>
</dbReference>
<dbReference type="PROSITE" id="PS50088">
    <property type="entry name" value="ANK_REPEAT"/>
    <property type="match status" value="1"/>
</dbReference>
<dbReference type="SUPFAM" id="SSF48403">
    <property type="entry name" value="Ankyrin repeat"/>
    <property type="match status" value="1"/>
</dbReference>
<dbReference type="Proteomes" id="UP001251374">
    <property type="component" value="Unassembled WGS sequence"/>
</dbReference>